<proteinExistence type="predicted"/>
<dbReference type="GO" id="GO:0003677">
    <property type="term" value="F:DNA binding"/>
    <property type="evidence" value="ECO:0007669"/>
    <property type="project" value="UniProtKB-KW"/>
</dbReference>
<dbReference type="GO" id="GO:0003700">
    <property type="term" value="F:DNA-binding transcription factor activity"/>
    <property type="evidence" value="ECO:0007669"/>
    <property type="project" value="TreeGrafter"/>
</dbReference>
<dbReference type="PROSITE" id="PS51077">
    <property type="entry name" value="HTH_ICLR"/>
    <property type="match status" value="1"/>
</dbReference>
<comment type="caution">
    <text evidence="8">The sequence shown here is derived from an EMBL/GenBank/DDBJ whole genome shotgun (WGS) entry which is preliminary data.</text>
</comment>
<feature type="domain" description="HTH iclR-type" evidence="6">
    <location>
        <begin position="7"/>
        <end position="68"/>
    </location>
</feature>
<protein>
    <recommendedName>
        <fullName evidence="5">Glycerol operon regulatory protein</fullName>
    </recommendedName>
</protein>
<dbReference type="SUPFAM" id="SSF55781">
    <property type="entry name" value="GAF domain-like"/>
    <property type="match status" value="1"/>
</dbReference>
<evidence type="ECO:0000256" key="1">
    <source>
        <dbReference type="ARBA" id="ARBA00023015"/>
    </source>
</evidence>
<keyword evidence="9" id="KW-1185">Reference proteome</keyword>
<dbReference type="SUPFAM" id="SSF46785">
    <property type="entry name" value="Winged helix' DNA-binding domain"/>
    <property type="match status" value="1"/>
</dbReference>
<evidence type="ECO:0000256" key="2">
    <source>
        <dbReference type="ARBA" id="ARBA00023125"/>
    </source>
</evidence>
<keyword evidence="2" id="KW-0238">DNA-binding</keyword>
<dbReference type="GO" id="GO:0045892">
    <property type="term" value="P:negative regulation of DNA-templated transcription"/>
    <property type="evidence" value="ECO:0007669"/>
    <property type="project" value="TreeGrafter"/>
</dbReference>
<comment type="function">
    <text evidence="4">May be an activator protein for the gylABX operon.</text>
</comment>
<dbReference type="RefSeq" id="WP_094264647.1">
    <property type="nucleotide sequence ID" value="NZ_NOWF01000006.1"/>
</dbReference>
<name>A0A235B5A6_9BACL</name>
<evidence type="ECO:0000256" key="5">
    <source>
        <dbReference type="ARBA" id="ARBA00070406"/>
    </source>
</evidence>
<dbReference type="Gene3D" id="1.10.10.10">
    <property type="entry name" value="Winged helix-like DNA-binding domain superfamily/Winged helix DNA-binding domain"/>
    <property type="match status" value="1"/>
</dbReference>
<dbReference type="InterPro" id="IPR036388">
    <property type="entry name" value="WH-like_DNA-bd_sf"/>
</dbReference>
<dbReference type="Proteomes" id="UP000215459">
    <property type="component" value="Unassembled WGS sequence"/>
</dbReference>
<dbReference type="InterPro" id="IPR036390">
    <property type="entry name" value="WH_DNA-bd_sf"/>
</dbReference>
<evidence type="ECO:0000256" key="3">
    <source>
        <dbReference type="ARBA" id="ARBA00023163"/>
    </source>
</evidence>
<dbReference type="AlphaFoldDB" id="A0A235B5A6"/>
<accession>A0A235B5A6</accession>
<reference evidence="8 9" key="1">
    <citation type="submission" date="2017-07" db="EMBL/GenBank/DDBJ databases">
        <title>The genome sequence of Paludifilum halophilum highlights mechanisms for microbial adaptation to high salt environemnts.</title>
        <authorList>
            <person name="Belbahri L."/>
        </authorList>
    </citation>
    <scope>NUCLEOTIDE SEQUENCE [LARGE SCALE GENOMIC DNA]</scope>
    <source>
        <strain evidence="8 9">DSM 102817</strain>
    </source>
</reference>
<evidence type="ECO:0000313" key="8">
    <source>
        <dbReference type="EMBL" id="OYD07411.1"/>
    </source>
</evidence>
<evidence type="ECO:0000256" key="4">
    <source>
        <dbReference type="ARBA" id="ARBA00058938"/>
    </source>
</evidence>
<gene>
    <name evidence="8" type="ORF">CHM34_10905</name>
</gene>
<dbReference type="PANTHER" id="PTHR30136:SF39">
    <property type="entry name" value="TRANSCRIPTIONAL REGULATORY PROTEIN"/>
    <property type="match status" value="1"/>
</dbReference>
<keyword evidence="3" id="KW-0804">Transcription</keyword>
<dbReference type="InterPro" id="IPR014757">
    <property type="entry name" value="Tscrpt_reg_IclR_C"/>
</dbReference>
<evidence type="ECO:0000313" key="9">
    <source>
        <dbReference type="Proteomes" id="UP000215459"/>
    </source>
</evidence>
<dbReference type="InterPro" id="IPR005471">
    <property type="entry name" value="Tscrpt_reg_IclR_N"/>
</dbReference>
<organism evidence="8 9">
    <name type="scientific">Paludifilum halophilum</name>
    <dbReference type="NCBI Taxonomy" id="1642702"/>
    <lineage>
        <taxon>Bacteria</taxon>
        <taxon>Bacillati</taxon>
        <taxon>Bacillota</taxon>
        <taxon>Bacilli</taxon>
        <taxon>Bacillales</taxon>
        <taxon>Thermoactinomycetaceae</taxon>
        <taxon>Paludifilum</taxon>
    </lineage>
</organism>
<evidence type="ECO:0000259" key="6">
    <source>
        <dbReference type="PROSITE" id="PS51077"/>
    </source>
</evidence>
<keyword evidence="1" id="KW-0805">Transcription regulation</keyword>
<dbReference type="EMBL" id="NOWF01000006">
    <property type="protein sequence ID" value="OYD07411.1"/>
    <property type="molecule type" value="Genomic_DNA"/>
</dbReference>
<dbReference type="OrthoDB" id="9791752at2"/>
<dbReference type="InterPro" id="IPR050707">
    <property type="entry name" value="HTH_MetabolicPath_Reg"/>
</dbReference>
<dbReference type="SMART" id="SM00346">
    <property type="entry name" value="HTH_ICLR"/>
    <property type="match status" value="1"/>
</dbReference>
<dbReference type="Pfam" id="PF09339">
    <property type="entry name" value="HTH_IclR"/>
    <property type="match status" value="1"/>
</dbReference>
<dbReference type="PANTHER" id="PTHR30136">
    <property type="entry name" value="HELIX-TURN-HELIX TRANSCRIPTIONAL REGULATOR, ICLR FAMILY"/>
    <property type="match status" value="1"/>
</dbReference>
<dbReference type="Pfam" id="PF01614">
    <property type="entry name" value="IclR_C"/>
    <property type="match status" value="1"/>
</dbReference>
<dbReference type="InterPro" id="IPR029016">
    <property type="entry name" value="GAF-like_dom_sf"/>
</dbReference>
<dbReference type="FunFam" id="1.10.10.10:FF:000056">
    <property type="entry name" value="IclR family transcriptional regulator"/>
    <property type="match status" value="1"/>
</dbReference>
<evidence type="ECO:0000259" key="7">
    <source>
        <dbReference type="PROSITE" id="PS51078"/>
    </source>
</evidence>
<feature type="domain" description="IclR-ED" evidence="7">
    <location>
        <begin position="69"/>
        <end position="247"/>
    </location>
</feature>
<dbReference type="Gene3D" id="3.30.450.40">
    <property type="match status" value="1"/>
</dbReference>
<sequence length="247" mass="28043">MEGKKTVRAAERALDILLCFTRKRELSLTEITRMTGLNKSTVYRLLATLEDKGFLVRDSETDKYQLGFRVWELYANLSRTDDPAILFLPEMERLRDTVEETVSLYFRDGFERIRVQAVESLQAIRRVAPLGARMPLAVGASSKVLVAFATPAEQRAILADPSWPSSVDRERYRRQLEEIRDQGYATSVEEREAGTSAVSVPVLGRDRRMIAALAVSGPVERLTMDRMKEIVPRIMEATSRMQKMAAK</sequence>
<dbReference type="PROSITE" id="PS51078">
    <property type="entry name" value="ICLR_ED"/>
    <property type="match status" value="1"/>
</dbReference>